<dbReference type="Proteomes" id="UP000019249">
    <property type="component" value="Unassembled WGS sequence"/>
</dbReference>
<keyword evidence="1" id="KW-0732">Signal</keyword>
<evidence type="ECO:0000313" key="2">
    <source>
        <dbReference type="EMBL" id="EUJ32953.1"/>
    </source>
</evidence>
<feature type="chain" id="PRO_5045982808" evidence="1">
    <location>
        <begin position="20"/>
        <end position="157"/>
    </location>
</feature>
<feature type="signal peptide" evidence="1">
    <location>
        <begin position="1"/>
        <end position="19"/>
    </location>
</feature>
<sequence>MKKRTAILIFTCLMLGLLAACGAGNSKTTGDSDTKEEKTKQEAKSFLRTISTDDFKSKLADGKTEIIYVGRPSCVDCQEFQPLLKQVLQEEKITKLDYYNTDEASKKNRKAMIAMLKKMKVDSVPTLVALKAGKVESVFLGNDKKTDLKNWLSQQMN</sequence>
<dbReference type="SUPFAM" id="SSF52833">
    <property type="entry name" value="Thioredoxin-like"/>
    <property type="match status" value="1"/>
</dbReference>
<reference evidence="2 3" key="1">
    <citation type="journal article" date="2014" name="Int. J. Syst. Evol. Microbiol.">
        <title>Listeria floridensis sp. nov., Listeria aquatica sp. nov., Listeria cornellensis sp. nov., Listeria riparia sp. nov. and Listeria grandensis sp. nov., from agricultural and natural environments.</title>
        <authorList>
            <person name="den Bakker H.C."/>
            <person name="Warchocki S."/>
            <person name="Wright E.M."/>
            <person name="Allred A.F."/>
            <person name="Ahlstrom C."/>
            <person name="Manuel C.S."/>
            <person name="Stasiewicz M.J."/>
            <person name="Burrell A."/>
            <person name="Roof S."/>
            <person name="Strawn L."/>
            <person name="Fortes E.D."/>
            <person name="Nightingale K.K."/>
            <person name="Kephart D."/>
            <person name="Wiedmann M."/>
        </authorList>
    </citation>
    <scope>NUCLEOTIDE SEQUENCE [LARGE SCALE GENOMIC DNA]</scope>
    <source>
        <strain evidence="2 3">FSL S10-1187</strain>
    </source>
</reference>
<dbReference type="EMBL" id="AODF01000008">
    <property type="protein sequence ID" value="EUJ32953.1"/>
    <property type="molecule type" value="Genomic_DNA"/>
</dbReference>
<accession>A0ABN0RGD8</accession>
<name>A0ABN0RGD8_9LIST</name>
<dbReference type="Pfam" id="PF20207">
    <property type="entry name" value="DUF6568"/>
    <property type="match status" value="1"/>
</dbReference>
<proteinExistence type="predicted"/>
<organism evidence="2 3">
    <name type="scientific">Listeria floridensis FSL S10-1187</name>
    <dbReference type="NCBI Taxonomy" id="1265817"/>
    <lineage>
        <taxon>Bacteria</taxon>
        <taxon>Bacillati</taxon>
        <taxon>Bacillota</taxon>
        <taxon>Bacilli</taxon>
        <taxon>Bacillales</taxon>
        <taxon>Listeriaceae</taxon>
        <taxon>Listeria</taxon>
    </lineage>
</organism>
<evidence type="ECO:0000256" key="1">
    <source>
        <dbReference type="SAM" id="SignalP"/>
    </source>
</evidence>
<comment type="caution">
    <text evidence="2">The sequence shown here is derived from an EMBL/GenBank/DDBJ whole genome shotgun (WGS) entry which is preliminary data.</text>
</comment>
<keyword evidence="3" id="KW-1185">Reference proteome</keyword>
<dbReference type="CDD" id="cd02947">
    <property type="entry name" value="TRX_family"/>
    <property type="match status" value="1"/>
</dbReference>
<protein>
    <submittedName>
        <fullName evidence="2">Thioredoxin</fullName>
    </submittedName>
</protein>
<dbReference type="InterPro" id="IPR046698">
    <property type="entry name" value="PedC-like"/>
</dbReference>
<gene>
    <name evidence="2" type="ORF">MFLO_05030</name>
</gene>
<dbReference type="PROSITE" id="PS51257">
    <property type="entry name" value="PROKAR_LIPOPROTEIN"/>
    <property type="match status" value="1"/>
</dbReference>
<evidence type="ECO:0000313" key="3">
    <source>
        <dbReference type="Proteomes" id="UP000019249"/>
    </source>
</evidence>
<dbReference type="RefSeq" id="WP_036096688.1">
    <property type="nucleotide sequence ID" value="NZ_AODF01000008.1"/>
</dbReference>
<dbReference type="Gene3D" id="3.40.30.10">
    <property type="entry name" value="Glutaredoxin"/>
    <property type="match status" value="1"/>
</dbReference>
<dbReference type="InterPro" id="IPR036249">
    <property type="entry name" value="Thioredoxin-like_sf"/>
</dbReference>